<reference evidence="1 2" key="1">
    <citation type="submission" date="2016-10" db="EMBL/GenBank/DDBJ databases">
        <authorList>
            <person name="Varghese N."/>
            <person name="Submissions S."/>
        </authorList>
    </citation>
    <scope>NUCLEOTIDE SEQUENCE [LARGE SCALE GENOMIC DNA]</scope>
    <source>
        <strain evidence="1 2">WC1T17</strain>
    </source>
</reference>
<protein>
    <submittedName>
        <fullName evidence="1">Arylsulfotransferase (ASST)</fullName>
    </submittedName>
</protein>
<evidence type="ECO:0000313" key="1">
    <source>
        <dbReference type="EMBL" id="SEM47435.1"/>
    </source>
</evidence>
<comment type="caution">
    <text evidence="1">The sequence shown here is derived from an EMBL/GenBank/DDBJ whole genome shotgun (WGS) entry which is preliminary data.</text>
</comment>
<sequence length="183" mass="21201">MKLTNVNNTPKLGYFIGNQSIWQNVGNYQDLLLKKQGNFLEQTGQHSVTYQTSAKLKAGQYYVYMFDNNSKVMDSRPDFSWKALASLNANGVKLATKSMYYKYLIDEKQSTFKLVKSFIIPYSPYVSDVQDYWQNIVADSGANNAILEYTKQGKLIQQLNYPAKSILTYRTFKYNFNQVYFSK</sequence>
<organism evidence="1 2">
    <name type="scientific">Ligilactobacillus ruminis</name>
    <dbReference type="NCBI Taxonomy" id="1623"/>
    <lineage>
        <taxon>Bacteria</taxon>
        <taxon>Bacillati</taxon>
        <taxon>Bacillota</taxon>
        <taxon>Bacilli</taxon>
        <taxon>Lactobacillales</taxon>
        <taxon>Lactobacillaceae</taxon>
        <taxon>Ligilactobacillus</taxon>
    </lineage>
</organism>
<accession>A0ABY1AA47</accession>
<dbReference type="EMBL" id="FOCC01000003">
    <property type="protein sequence ID" value="SEM47435.1"/>
    <property type="molecule type" value="Genomic_DNA"/>
</dbReference>
<proteinExistence type="predicted"/>
<evidence type="ECO:0000313" key="2">
    <source>
        <dbReference type="Proteomes" id="UP000182089"/>
    </source>
</evidence>
<dbReference type="Pfam" id="PF05935">
    <property type="entry name" value="Arylsulfotrans"/>
    <property type="match status" value="1"/>
</dbReference>
<name>A0ABY1AA47_9LACO</name>
<gene>
    <name evidence="1" type="ORF">SAMN05216431_10357</name>
</gene>
<dbReference type="Proteomes" id="UP000182089">
    <property type="component" value="Unassembled WGS sequence"/>
</dbReference>
<dbReference type="InterPro" id="IPR010262">
    <property type="entry name" value="Arylsulfotransferase_bact"/>
</dbReference>